<evidence type="ECO:0000313" key="7">
    <source>
        <dbReference type="Proteomes" id="UP000051326"/>
    </source>
</evidence>
<evidence type="ECO:0000256" key="3">
    <source>
        <dbReference type="ARBA" id="ARBA00022989"/>
    </source>
</evidence>
<accession>A0A0N7M4H4</accession>
<dbReference type="InterPro" id="IPR023352">
    <property type="entry name" value="MAPEG-like_dom_sf"/>
</dbReference>
<protein>
    <submittedName>
        <fullName evidence="6">MAPEG family protein</fullName>
    </submittedName>
</protein>
<evidence type="ECO:0000256" key="1">
    <source>
        <dbReference type="ARBA" id="ARBA00004370"/>
    </source>
</evidence>
<dbReference type="EMBL" id="CYSR01000021">
    <property type="protein sequence ID" value="CUH99642.1"/>
    <property type="molecule type" value="Genomic_DNA"/>
</dbReference>
<keyword evidence="3 5" id="KW-1133">Transmembrane helix</keyword>
<organism evidence="6 7">
    <name type="scientific">Leisingera aquaemixtae</name>
    <dbReference type="NCBI Taxonomy" id="1396826"/>
    <lineage>
        <taxon>Bacteria</taxon>
        <taxon>Pseudomonadati</taxon>
        <taxon>Pseudomonadota</taxon>
        <taxon>Alphaproteobacteria</taxon>
        <taxon>Rhodobacterales</taxon>
        <taxon>Roseobacteraceae</taxon>
        <taxon>Leisingera</taxon>
    </lineage>
</organism>
<comment type="subcellular location">
    <subcellularLocation>
        <location evidence="1">Membrane</location>
    </subcellularLocation>
</comment>
<gene>
    <name evidence="6" type="ORF">PHA8399_01764</name>
</gene>
<dbReference type="GO" id="GO:0016020">
    <property type="term" value="C:membrane"/>
    <property type="evidence" value="ECO:0007669"/>
    <property type="project" value="UniProtKB-SubCell"/>
</dbReference>
<dbReference type="SUPFAM" id="SSF161084">
    <property type="entry name" value="MAPEG domain-like"/>
    <property type="match status" value="1"/>
</dbReference>
<reference evidence="6 7" key="1">
    <citation type="submission" date="2015-09" db="EMBL/GenBank/DDBJ databases">
        <authorList>
            <consortium name="Swine Surveillance"/>
        </authorList>
    </citation>
    <scope>NUCLEOTIDE SEQUENCE [LARGE SCALE GENOMIC DNA]</scope>
    <source>
        <strain evidence="6 7">CECT 8399</strain>
    </source>
</reference>
<proteinExistence type="predicted"/>
<feature type="transmembrane region" description="Helical" evidence="5">
    <location>
        <begin position="35"/>
        <end position="56"/>
    </location>
</feature>
<evidence type="ECO:0000256" key="5">
    <source>
        <dbReference type="SAM" id="Phobius"/>
    </source>
</evidence>
<keyword evidence="2 5" id="KW-0812">Transmembrane</keyword>
<dbReference type="InterPro" id="IPR001129">
    <property type="entry name" value="Membr-assoc_MAPEG"/>
</dbReference>
<feature type="transmembrane region" description="Helical" evidence="5">
    <location>
        <begin position="95"/>
        <end position="128"/>
    </location>
</feature>
<dbReference type="Pfam" id="PF01124">
    <property type="entry name" value="MAPEG"/>
    <property type="match status" value="1"/>
</dbReference>
<evidence type="ECO:0000313" key="6">
    <source>
        <dbReference type="EMBL" id="CUH99642.1"/>
    </source>
</evidence>
<dbReference type="Gene3D" id="1.20.120.550">
    <property type="entry name" value="Membrane associated eicosanoid/glutathione metabolism-like domain"/>
    <property type="match status" value="1"/>
</dbReference>
<dbReference type="RefSeq" id="WP_058285780.1">
    <property type="nucleotide sequence ID" value="NZ_CYSR01000021.1"/>
</dbReference>
<dbReference type="AlphaFoldDB" id="A0A0N7M4H4"/>
<evidence type="ECO:0000256" key="4">
    <source>
        <dbReference type="ARBA" id="ARBA00023136"/>
    </source>
</evidence>
<evidence type="ECO:0000256" key="2">
    <source>
        <dbReference type="ARBA" id="ARBA00022692"/>
    </source>
</evidence>
<sequence>MLRSKRPQILTGMALGALWGVLVTGLPQWLGLPYIPAPIALPGAFLAPGLVLALIIGRLAQRRFFDDTIIDGDPFTPGSAAEIDQRVLANTIEQLALALALWPFAAVTLGGAVAIALGLSFALMRVLFWAGYHLSPPLRGLGFAGTFYPTVIAGVWALAMWL</sequence>
<dbReference type="Proteomes" id="UP000051326">
    <property type="component" value="Unassembled WGS sequence"/>
</dbReference>
<keyword evidence="4 5" id="KW-0472">Membrane</keyword>
<dbReference type="STRING" id="1396826.PHA8399_01764"/>
<feature type="transmembrane region" description="Helical" evidence="5">
    <location>
        <begin position="140"/>
        <end position="161"/>
    </location>
</feature>
<name>A0A0N7M4H4_9RHOB</name>